<dbReference type="Proteomes" id="UP000285146">
    <property type="component" value="Unassembled WGS sequence"/>
</dbReference>
<dbReference type="EMBL" id="LKEB01000019">
    <property type="protein sequence ID" value="ROW13463.1"/>
    <property type="molecule type" value="Genomic_DNA"/>
</dbReference>
<comment type="similarity">
    <text evidence="4">Belongs to the adenylate kinase family.</text>
</comment>
<dbReference type="OrthoDB" id="442176at2759"/>
<keyword evidence="3 4" id="KW-0418">Kinase</keyword>
<proteinExistence type="inferred from homology"/>
<name>A0A423XBY3_9PEZI</name>
<dbReference type="InterPro" id="IPR033690">
    <property type="entry name" value="Adenylat_kinase_CS"/>
</dbReference>
<dbReference type="Gene3D" id="3.40.50.300">
    <property type="entry name" value="P-loop containing nucleotide triphosphate hydrolases"/>
    <property type="match status" value="1"/>
</dbReference>
<dbReference type="AlphaFoldDB" id="A0A423XBY3"/>
<keyword evidence="2" id="KW-0547">Nucleotide-binding</keyword>
<dbReference type="PANTHER" id="PTHR23359">
    <property type="entry name" value="NUCLEOTIDE KINASE"/>
    <property type="match status" value="1"/>
</dbReference>
<keyword evidence="6" id="KW-1185">Reference proteome</keyword>
<sequence>MASEKTAPRRRNGHLILVVGAPGAGKGTMCDHLANDHELRNIHGPGTPPITVHHTSVGDLLREQDAAGALPPGLAEKVRKQILMDGRDITEIIASAGVGKMLDRGDVVILDGFPRNMDQLHAFLEQFGHPDLLVSLECQRQLALGRYLGRHVASRPDGDEALFKKRCDEFERENSGILEFYKSECGGHVLEVDVGSPGCSIDDNYRKLKRSLIQHKKSPWHNHGV</sequence>
<evidence type="ECO:0000313" key="6">
    <source>
        <dbReference type="Proteomes" id="UP000285146"/>
    </source>
</evidence>
<protein>
    <recommendedName>
        <fullName evidence="7">Adenylate kinase active site lid domain-containing protein</fullName>
    </recommendedName>
</protein>
<comment type="caution">
    <text evidence="5">The sequence shown here is derived from an EMBL/GenBank/DDBJ whole genome shotgun (WGS) entry which is preliminary data.</text>
</comment>
<dbReference type="InterPro" id="IPR027417">
    <property type="entry name" value="P-loop_NTPase"/>
</dbReference>
<dbReference type="STRING" id="1230097.A0A423XBY3"/>
<gene>
    <name evidence="5" type="ORF">VPNG_04359</name>
</gene>
<dbReference type="InterPro" id="IPR000850">
    <property type="entry name" value="Adenylat/UMP-CMP_kin"/>
</dbReference>
<evidence type="ECO:0000256" key="3">
    <source>
        <dbReference type="ARBA" id="ARBA00022777"/>
    </source>
</evidence>
<dbReference type="InParanoid" id="A0A423XBY3"/>
<dbReference type="Pfam" id="PF00406">
    <property type="entry name" value="ADK"/>
    <property type="match status" value="1"/>
</dbReference>
<evidence type="ECO:0000256" key="4">
    <source>
        <dbReference type="RuleBase" id="RU003330"/>
    </source>
</evidence>
<accession>A0A423XBY3</accession>
<dbReference type="SUPFAM" id="SSF52540">
    <property type="entry name" value="P-loop containing nucleoside triphosphate hydrolases"/>
    <property type="match status" value="1"/>
</dbReference>
<keyword evidence="1 4" id="KW-0808">Transferase</keyword>
<dbReference type="PROSITE" id="PS00113">
    <property type="entry name" value="ADENYLATE_KINASE"/>
    <property type="match status" value="1"/>
</dbReference>
<dbReference type="PRINTS" id="PR00094">
    <property type="entry name" value="ADENYLTKNASE"/>
</dbReference>
<reference evidence="5 6" key="1">
    <citation type="submission" date="2015-09" db="EMBL/GenBank/DDBJ databases">
        <title>Host preference determinants of Valsa canker pathogens revealed by comparative genomics.</title>
        <authorList>
            <person name="Yin Z."/>
            <person name="Huang L."/>
        </authorList>
    </citation>
    <scope>NUCLEOTIDE SEQUENCE [LARGE SCALE GENOMIC DNA]</scope>
    <source>
        <strain evidence="5 6">SXYLt</strain>
    </source>
</reference>
<organism evidence="5 6">
    <name type="scientific">Cytospora leucostoma</name>
    <dbReference type="NCBI Taxonomy" id="1230097"/>
    <lineage>
        <taxon>Eukaryota</taxon>
        <taxon>Fungi</taxon>
        <taxon>Dikarya</taxon>
        <taxon>Ascomycota</taxon>
        <taxon>Pezizomycotina</taxon>
        <taxon>Sordariomycetes</taxon>
        <taxon>Sordariomycetidae</taxon>
        <taxon>Diaporthales</taxon>
        <taxon>Cytosporaceae</taxon>
        <taxon>Cytospora</taxon>
    </lineage>
</organism>
<evidence type="ECO:0000313" key="5">
    <source>
        <dbReference type="EMBL" id="ROW13463.1"/>
    </source>
</evidence>
<evidence type="ECO:0008006" key="7">
    <source>
        <dbReference type="Google" id="ProtNLM"/>
    </source>
</evidence>
<evidence type="ECO:0000256" key="1">
    <source>
        <dbReference type="ARBA" id="ARBA00022679"/>
    </source>
</evidence>
<evidence type="ECO:0000256" key="2">
    <source>
        <dbReference type="ARBA" id="ARBA00022741"/>
    </source>
</evidence>
<dbReference type="GO" id="GO:0006139">
    <property type="term" value="P:nucleobase-containing compound metabolic process"/>
    <property type="evidence" value="ECO:0007669"/>
    <property type="project" value="InterPro"/>
</dbReference>
<dbReference type="GO" id="GO:0019205">
    <property type="term" value="F:nucleobase-containing compound kinase activity"/>
    <property type="evidence" value="ECO:0007669"/>
    <property type="project" value="InterPro"/>
</dbReference>
<dbReference type="GO" id="GO:0005524">
    <property type="term" value="F:ATP binding"/>
    <property type="evidence" value="ECO:0007669"/>
    <property type="project" value="InterPro"/>
</dbReference>